<dbReference type="EMBL" id="LJPX01000603">
    <property type="protein sequence ID" value="KPW65032.1"/>
    <property type="molecule type" value="Genomic_DNA"/>
</dbReference>
<evidence type="ECO:0000313" key="1">
    <source>
        <dbReference type="EMBL" id="KPW65032.1"/>
    </source>
</evidence>
<dbReference type="Proteomes" id="UP000050564">
    <property type="component" value="Unassembled WGS sequence"/>
</dbReference>
<proteinExistence type="predicted"/>
<evidence type="ECO:0008006" key="3">
    <source>
        <dbReference type="Google" id="ProtNLM"/>
    </source>
</evidence>
<dbReference type="SUPFAM" id="SSF55486">
    <property type="entry name" value="Metalloproteases ('zincins'), catalytic domain"/>
    <property type="match status" value="1"/>
</dbReference>
<sequence>MKCLHLSCTFVQVRTTSTADNADLPDAAIAINYGHDLLWVMNPICYSRTSKNMFKTIARSLLLIATFTLCQAALADDTSKRPLFFFLLIHDDVKETSDERLAEDYFAWLIKDLESFTDRRVHLQFVRNVPDVTDFQYKNENTDQTYAAWRSEINQYLIDQNLPHNGTNKYLLLTQNKLNASTLGFATPNGHTGIASLETFTAPAHELGHMLGGTHELAEVIYKGGWWCETNLVATRQSVRANCYVYSDKNKQKIVANLSEYP</sequence>
<dbReference type="AlphaFoldDB" id="A0A0P9L6M2"/>
<protein>
    <recommendedName>
        <fullName evidence="3">Ribosomal protein S8</fullName>
    </recommendedName>
</protein>
<dbReference type="PATRIC" id="fig|86840.3.peg.5035"/>
<gene>
    <name evidence="1" type="ORF">ALO81_200014</name>
</gene>
<name>A0A0P9L6M2_PSECA</name>
<accession>A0A0P9L6M2</accession>
<reference evidence="1 2" key="1">
    <citation type="submission" date="2015-09" db="EMBL/GenBank/DDBJ databases">
        <title>Genome announcement of multiple Pseudomonas syringae strains.</title>
        <authorList>
            <person name="Thakur S."/>
            <person name="Wang P.W."/>
            <person name="Gong Y."/>
            <person name="Weir B.S."/>
            <person name="Guttman D.S."/>
        </authorList>
    </citation>
    <scope>NUCLEOTIDE SEQUENCE [LARGE SCALE GENOMIC DNA]</scope>
    <source>
        <strain evidence="1 2">ICMP2823</strain>
    </source>
</reference>
<evidence type="ECO:0000313" key="2">
    <source>
        <dbReference type="Proteomes" id="UP000050564"/>
    </source>
</evidence>
<comment type="caution">
    <text evidence="1">The sequence shown here is derived from an EMBL/GenBank/DDBJ whole genome shotgun (WGS) entry which is preliminary data.</text>
</comment>
<organism evidence="1 2">
    <name type="scientific">Pseudomonas cannabina</name>
    <dbReference type="NCBI Taxonomy" id="86840"/>
    <lineage>
        <taxon>Bacteria</taxon>
        <taxon>Pseudomonadati</taxon>
        <taxon>Pseudomonadota</taxon>
        <taxon>Gammaproteobacteria</taxon>
        <taxon>Pseudomonadales</taxon>
        <taxon>Pseudomonadaceae</taxon>
        <taxon>Pseudomonas</taxon>
    </lineage>
</organism>